<dbReference type="AlphaFoldDB" id="A0AAD7P9G5"/>
<keyword evidence="2" id="KW-0812">Transmembrane</keyword>
<dbReference type="Proteomes" id="UP001163823">
    <property type="component" value="Chromosome 13"/>
</dbReference>
<organism evidence="3 4">
    <name type="scientific">Quillaja saponaria</name>
    <name type="common">Soap bark tree</name>
    <dbReference type="NCBI Taxonomy" id="32244"/>
    <lineage>
        <taxon>Eukaryota</taxon>
        <taxon>Viridiplantae</taxon>
        <taxon>Streptophyta</taxon>
        <taxon>Embryophyta</taxon>
        <taxon>Tracheophyta</taxon>
        <taxon>Spermatophyta</taxon>
        <taxon>Magnoliopsida</taxon>
        <taxon>eudicotyledons</taxon>
        <taxon>Gunneridae</taxon>
        <taxon>Pentapetalae</taxon>
        <taxon>rosids</taxon>
        <taxon>fabids</taxon>
        <taxon>Fabales</taxon>
        <taxon>Quillajaceae</taxon>
        <taxon>Quillaja</taxon>
    </lineage>
</organism>
<keyword evidence="2" id="KW-1133">Transmembrane helix</keyword>
<dbReference type="InterPro" id="IPR004158">
    <property type="entry name" value="DUF247_pln"/>
</dbReference>
<feature type="transmembrane region" description="Helical" evidence="2">
    <location>
        <begin position="288"/>
        <end position="310"/>
    </location>
</feature>
<name>A0AAD7P9G5_QUISA</name>
<gene>
    <name evidence="3" type="ORF">O6P43_032195</name>
</gene>
<dbReference type="PANTHER" id="PTHR31549:SF259">
    <property type="match status" value="1"/>
</dbReference>
<comment type="caution">
    <text evidence="3">The sequence shown here is derived from an EMBL/GenBank/DDBJ whole genome shotgun (WGS) entry which is preliminary data.</text>
</comment>
<accession>A0AAD7P9G5</accession>
<dbReference type="PANTHER" id="PTHR31549">
    <property type="entry name" value="PROTEIN, PUTATIVE (DUF247)-RELATED-RELATED"/>
    <property type="match status" value="1"/>
</dbReference>
<dbReference type="KEGG" id="qsa:O6P43_032195"/>
<dbReference type="Pfam" id="PF03140">
    <property type="entry name" value="DUF247"/>
    <property type="match status" value="2"/>
</dbReference>
<feature type="compositionally biased region" description="Low complexity" evidence="1">
    <location>
        <begin position="145"/>
        <end position="160"/>
    </location>
</feature>
<evidence type="ECO:0000256" key="1">
    <source>
        <dbReference type="SAM" id="MobiDB-lite"/>
    </source>
</evidence>
<proteinExistence type="predicted"/>
<keyword evidence="2" id="KW-0472">Membrane</keyword>
<sequence length="334" mass="37526">MAIDSLFFFDLLRGYAKIKKNGEPMGHLVHASCGVKLTKDAILRDVFMLENQIPLFVLRKIFSIICSKTELVDEVVNSMLIMSFCHDLTPLPVLDQNCSSQVVLKHAHLLDLMYHLILPDQQENYPELCEEKCNYHTNNVTHDQPSNTSSPSPSPCRNTNTDSDVAPVVVMIPSVIQLHAVGIKFRPASGGIGTIMFDEKTSMFYLPKSPYSSQGRAIVDTVEDVKVLMEKKIVVSSLDDDQVEKLFNGMSKSVGPTKTPNLDKTIAKVNKYYNGTQKVKRYRLMKKYVYSSWRICTLLATLLLLALIGLKSFCSVYDCPHIFMMGEETAKIST</sequence>
<evidence type="ECO:0000256" key="2">
    <source>
        <dbReference type="SAM" id="Phobius"/>
    </source>
</evidence>
<feature type="region of interest" description="Disordered" evidence="1">
    <location>
        <begin position="140"/>
        <end position="160"/>
    </location>
</feature>
<keyword evidence="4" id="KW-1185">Reference proteome</keyword>
<evidence type="ECO:0000313" key="3">
    <source>
        <dbReference type="EMBL" id="KAJ7947383.1"/>
    </source>
</evidence>
<evidence type="ECO:0000313" key="4">
    <source>
        <dbReference type="Proteomes" id="UP001163823"/>
    </source>
</evidence>
<reference evidence="3" key="1">
    <citation type="journal article" date="2023" name="Science">
        <title>Elucidation of the pathway for biosynthesis of saponin adjuvants from the soapbark tree.</title>
        <authorList>
            <person name="Reed J."/>
            <person name="Orme A."/>
            <person name="El-Demerdash A."/>
            <person name="Owen C."/>
            <person name="Martin L.B.B."/>
            <person name="Misra R.C."/>
            <person name="Kikuchi S."/>
            <person name="Rejzek M."/>
            <person name="Martin A.C."/>
            <person name="Harkess A."/>
            <person name="Leebens-Mack J."/>
            <person name="Louveau T."/>
            <person name="Stephenson M.J."/>
            <person name="Osbourn A."/>
        </authorList>
    </citation>
    <scope>NUCLEOTIDE SEQUENCE</scope>
    <source>
        <strain evidence="3">S10</strain>
    </source>
</reference>
<dbReference type="EMBL" id="JARAOO010000013">
    <property type="protein sequence ID" value="KAJ7947383.1"/>
    <property type="molecule type" value="Genomic_DNA"/>
</dbReference>
<protein>
    <submittedName>
        <fullName evidence="3">UPF0481 protein</fullName>
    </submittedName>
</protein>